<dbReference type="Proteomes" id="UP000017984">
    <property type="component" value="Chromosome"/>
</dbReference>
<name>V6KSB6_STRRC</name>
<reference evidence="1 2" key="1">
    <citation type="journal article" date="2014" name="Genome Announc.">
        <title>Draft Genome Sequence of Streptomyces roseochromogenes subsp. oscitans DS 12.976, Producer of the Aminocoumarin Antibiotic Clorobiocin.</title>
        <authorList>
            <person name="Ruckert C."/>
            <person name="Kalinowski J."/>
            <person name="Heide L."/>
            <person name="Apel A.K."/>
        </authorList>
    </citation>
    <scope>NUCLEOTIDE SEQUENCE [LARGE SCALE GENOMIC DNA]</scope>
    <source>
        <strain evidence="1 2">DS 12.976</strain>
    </source>
</reference>
<sequence length="166" mass="16506">MTLAATLTGCTTALSPTGRPGWNAESVREADQEYASLCADPAGMPGPAGGVPPVAPAVARTGEVPVFAGQTDPGEGDELPMPAVPVGTVLAFCVYGPPPASAPPAQVPESPSCPAGQVSAVQPGPGVAWAVAADGTPRPFPYPQIGAPGEGDCAPVVDDVQARLWR</sequence>
<accession>V6KSB6</accession>
<evidence type="ECO:0000313" key="2">
    <source>
        <dbReference type="Proteomes" id="UP000017984"/>
    </source>
</evidence>
<dbReference type="PATRIC" id="fig|1352936.5.peg.1846"/>
<dbReference type="STRING" id="1352936.M878_08620"/>
<organism evidence="1 2">
    <name type="scientific">Streptomyces roseochromogenus subsp. oscitans DS 12.976</name>
    <dbReference type="NCBI Taxonomy" id="1352936"/>
    <lineage>
        <taxon>Bacteria</taxon>
        <taxon>Bacillati</taxon>
        <taxon>Actinomycetota</taxon>
        <taxon>Actinomycetes</taxon>
        <taxon>Kitasatosporales</taxon>
        <taxon>Streptomycetaceae</taxon>
        <taxon>Streptomyces</taxon>
    </lineage>
</organism>
<keyword evidence="2" id="KW-1185">Reference proteome</keyword>
<dbReference type="AlphaFoldDB" id="V6KSB6"/>
<gene>
    <name evidence="1" type="ORF">M878_08620</name>
</gene>
<comment type="caution">
    <text evidence="1">The sequence shown here is derived from an EMBL/GenBank/DDBJ whole genome shotgun (WGS) entry which is preliminary data.</text>
</comment>
<protein>
    <submittedName>
        <fullName evidence="1">Uncharacterized protein</fullName>
    </submittedName>
</protein>
<proteinExistence type="predicted"/>
<dbReference type="HOGENOM" id="CLU_1601808_0_0_11"/>
<evidence type="ECO:0000313" key="1">
    <source>
        <dbReference type="EMBL" id="EST34918.1"/>
    </source>
</evidence>
<dbReference type="EMBL" id="AWQX01000066">
    <property type="protein sequence ID" value="EST34918.1"/>
    <property type="molecule type" value="Genomic_DNA"/>
</dbReference>